<comment type="subcellular location">
    <subcellularLocation>
        <location evidence="1">Cell envelope</location>
    </subcellularLocation>
    <subcellularLocation>
        <location evidence="2">Cell outer membrane</location>
    </subcellularLocation>
    <subcellularLocation>
        <location evidence="3">Secreted</location>
    </subcellularLocation>
</comment>
<dbReference type="InParanoid" id="A0A1X7SLG7"/>
<dbReference type="SUPFAM" id="SSF51126">
    <property type="entry name" value="Pectin lyase-like"/>
    <property type="match status" value="1"/>
</dbReference>
<dbReference type="AlphaFoldDB" id="A0A1X7SLG7"/>
<keyword evidence="4" id="KW-0964">Secreted</keyword>
<name>A0A1X7SLG7_AMPQE</name>
<keyword evidence="5" id="KW-0732">Signal</keyword>
<dbReference type="Pfam" id="PF02415">
    <property type="entry name" value="Chlam_PMP"/>
    <property type="match status" value="1"/>
</dbReference>
<evidence type="ECO:0000256" key="7">
    <source>
        <dbReference type="ARBA" id="ARBA00023237"/>
    </source>
</evidence>
<dbReference type="InterPro" id="IPR011050">
    <property type="entry name" value="Pectin_lyase_fold/virulence"/>
</dbReference>
<keyword evidence="7" id="KW-0998">Cell outer membrane</keyword>
<protein>
    <recommendedName>
        <fullName evidence="9">Right handed beta helix domain-containing protein</fullName>
    </recommendedName>
</protein>
<dbReference type="PANTHER" id="PTHR11319:SF35">
    <property type="entry name" value="OUTER MEMBRANE PROTEIN PMPC-RELATED"/>
    <property type="match status" value="1"/>
</dbReference>
<evidence type="ECO:0000313" key="8">
    <source>
        <dbReference type="EnsemblMetazoa" id="Aqu2.1.02977_001"/>
    </source>
</evidence>
<keyword evidence="6" id="KW-0472">Membrane</keyword>
<reference evidence="8" key="1">
    <citation type="submission" date="2017-05" db="UniProtKB">
        <authorList>
            <consortium name="EnsemblMetazoa"/>
        </authorList>
    </citation>
    <scope>IDENTIFICATION</scope>
</reference>
<dbReference type="EnsemblMetazoa" id="Aqu2.1.02977_001">
    <property type="protein sequence ID" value="Aqu2.1.02977_001"/>
    <property type="gene ID" value="Aqu2.1.02977"/>
</dbReference>
<evidence type="ECO:0000256" key="5">
    <source>
        <dbReference type="ARBA" id="ARBA00022729"/>
    </source>
</evidence>
<dbReference type="PANTHER" id="PTHR11319">
    <property type="entry name" value="G PROTEIN-COUPLED RECEPTOR-RELATED"/>
    <property type="match status" value="1"/>
</dbReference>
<evidence type="ECO:0008006" key="9">
    <source>
        <dbReference type="Google" id="ProtNLM"/>
    </source>
</evidence>
<evidence type="ECO:0000256" key="4">
    <source>
        <dbReference type="ARBA" id="ARBA00022525"/>
    </source>
</evidence>
<dbReference type="GO" id="GO:0005576">
    <property type="term" value="C:extracellular region"/>
    <property type="evidence" value="ECO:0007669"/>
    <property type="project" value="UniProtKB-SubCell"/>
</dbReference>
<proteinExistence type="predicted"/>
<dbReference type="NCBIfam" id="TIGR01376">
    <property type="entry name" value="POMP_repeat"/>
    <property type="match status" value="1"/>
</dbReference>
<evidence type="ECO:0000256" key="3">
    <source>
        <dbReference type="ARBA" id="ARBA00004613"/>
    </source>
</evidence>
<organism evidence="8">
    <name type="scientific">Amphimedon queenslandica</name>
    <name type="common">Sponge</name>
    <dbReference type="NCBI Taxonomy" id="400682"/>
    <lineage>
        <taxon>Eukaryota</taxon>
        <taxon>Metazoa</taxon>
        <taxon>Porifera</taxon>
        <taxon>Demospongiae</taxon>
        <taxon>Heteroscleromorpha</taxon>
        <taxon>Haplosclerida</taxon>
        <taxon>Niphatidae</taxon>
        <taxon>Amphimedon</taxon>
    </lineage>
</organism>
<dbReference type="InterPro" id="IPR003368">
    <property type="entry name" value="POMP_repeat"/>
</dbReference>
<evidence type="ECO:0000256" key="2">
    <source>
        <dbReference type="ARBA" id="ARBA00004442"/>
    </source>
</evidence>
<accession>A0A1X7SLG7</accession>
<evidence type="ECO:0000256" key="1">
    <source>
        <dbReference type="ARBA" id="ARBA00004196"/>
    </source>
</evidence>
<evidence type="ECO:0000256" key="6">
    <source>
        <dbReference type="ARBA" id="ARBA00023136"/>
    </source>
</evidence>
<sequence>QFREGTLDFIDCESITIENTVFNNNGGPIIGRIRTFQGGAGGLSVQYSDVFTKRPRFLIRNVTFMSNLAGLNANLTSTGFTEVTSGDSYTGRGGAIFLLLQNKMPVEGVIENCRFTNNSAALYGGAVYVAFNSVSNHQVYITDSVFRRNYAELAGGAVFMSYQEGGDDEHVNSVFVNDSLFNRNWSPYGGAVYFFVSITAADEDGELGTFASFESSNFTRNFASIYGAAIGATALNLFESKGETRPGEISNWD</sequence>